<evidence type="ECO:0000313" key="2">
    <source>
        <dbReference type="Proteomes" id="UP000242515"/>
    </source>
</evidence>
<dbReference type="STRING" id="988801.SAMN05216522_12118"/>
<gene>
    <name evidence="1" type="ORF">SAMN05216522_12118</name>
</gene>
<evidence type="ECO:0000313" key="1">
    <source>
        <dbReference type="EMBL" id="SER29907.1"/>
    </source>
</evidence>
<protein>
    <submittedName>
        <fullName evidence="1">Uncharacterized protein</fullName>
    </submittedName>
</protein>
<sequence>MTVETGSALSVCTNIPSTGNRTGLKFSMTQHQRGLLSSMLFIRLSATSAAK</sequence>
<name>A0A1H9N2B0_9GAMM</name>
<reference evidence="2" key="1">
    <citation type="submission" date="2016-10" db="EMBL/GenBank/DDBJ databases">
        <authorList>
            <person name="Varghese N."/>
            <person name="Submissions S."/>
        </authorList>
    </citation>
    <scope>NUCLEOTIDE SEQUENCE [LARGE SCALE GENOMIC DNA]</scope>
    <source>
        <strain evidence="2">8N4</strain>
    </source>
</reference>
<accession>A0A1H9N2B0</accession>
<organism evidence="1 2">
    <name type="scientific">Rosenbergiella nectarea</name>
    <dbReference type="NCBI Taxonomy" id="988801"/>
    <lineage>
        <taxon>Bacteria</taxon>
        <taxon>Pseudomonadati</taxon>
        <taxon>Pseudomonadota</taxon>
        <taxon>Gammaproteobacteria</taxon>
        <taxon>Enterobacterales</taxon>
        <taxon>Erwiniaceae</taxon>
        <taxon>Rosenbergiella</taxon>
    </lineage>
</organism>
<keyword evidence="2" id="KW-1185">Reference proteome</keyword>
<proteinExistence type="predicted"/>
<dbReference type="EMBL" id="FOGC01000021">
    <property type="protein sequence ID" value="SER29907.1"/>
    <property type="molecule type" value="Genomic_DNA"/>
</dbReference>
<dbReference type="AlphaFoldDB" id="A0A1H9N2B0"/>
<dbReference type="Proteomes" id="UP000242515">
    <property type="component" value="Unassembled WGS sequence"/>
</dbReference>